<evidence type="ECO:0000313" key="11">
    <source>
        <dbReference type="EMBL" id="AZF80457.1"/>
    </source>
</evidence>
<evidence type="ECO:0000259" key="2">
    <source>
        <dbReference type="PROSITE" id="PS50857"/>
    </source>
</evidence>
<evidence type="ECO:0000256" key="1">
    <source>
        <dbReference type="SAM" id="Phobius"/>
    </source>
</evidence>
<evidence type="ECO:0000313" key="26">
    <source>
        <dbReference type="Proteomes" id="UP000594632"/>
    </source>
</evidence>
<proteinExistence type="predicted"/>
<evidence type="ECO:0000313" key="24">
    <source>
        <dbReference type="Proteomes" id="UP000278715"/>
    </source>
</evidence>
<dbReference type="EMBL" id="CP033236">
    <property type="protein sequence ID" value="AZF70000.1"/>
    <property type="molecule type" value="Genomic_DNA"/>
</dbReference>
<dbReference type="EMBL" id="CP033238">
    <property type="protein sequence ID" value="AZF75241.1"/>
    <property type="molecule type" value="Genomic_DNA"/>
</dbReference>
<gene>
    <name evidence="13" type="ORF">HFC64_08620</name>
    <name evidence="14" type="ORF">SSOP1_2781</name>
    <name evidence="5" type="ORF">SULA_0459</name>
    <name evidence="3" type="ORF">SULB_0461</name>
    <name evidence="4" type="ORF">SULC_0459</name>
    <name evidence="6" type="ORF">SULG_02345</name>
    <name evidence="7" type="ORF">SULH_02345</name>
    <name evidence="8" type="ORF">SULI_02345</name>
    <name evidence="9" type="ORF">SULM_02345</name>
    <name evidence="10" type="ORF">SULN_02345</name>
    <name evidence="11" type="ORF">SULO_02355</name>
    <name evidence="12" type="ORF">SULZ_02355</name>
</gene>
<dbReference type="Proteomes" id="UP000269431">
    <property type="component" value="Chromosome"/>
</dbReference>
<evidence type="ECO:0000313" key="19">
    <source>
        <dbReference type="Proteomes" id="UP000267993"/>
    </source>
</evidence>
<dbReference type="InterPro" id="IPR002429">
    <property type="entry name" value="CcO_II-like_C"/>
</dbReference>
<evidence type="ECO:0000313" key="25">
    <source>
        <dbReference type="Proteomes" id="UP000282269"/>
    </source>
</evidence>
<keyword evidence="1" id="KW-0812">Transmembrane</keyword>
<dbReference type="Proteomes" id="UP000033106">
    <property type="component" value="Chromosome"/>
</dbReference>
<reference evidence="13 26" key="6">
    <citation type="journal article" date="2020" name="Nat. Commun.">
        <title>The structures of two archaeal type IV pili illuminate evolutionary relationships.</title>
        <authorList>
            <person name="Wang F."/>
            <person name="Baquero D.P."/>
            <person name="Su Z."/>
            <person name="Beltran L.C."/>
            <person name="Prangishvili D."/>
            <person name="Krupovic M."/>
            <person name="Egelman E.H."/>
        </authorList>
    </citation>
    <scope>NUCLEOTIDE SEQUENCE [LARGE SCALE GENOMIC DNA]</scope>
    <source>
        <strain evidence="13 26">POZ149</strain>
    </source>
</reference>
<evidence type="ECO:0000313" key="22">
    <source>
        <dbReference type="Proteomes" id="UP000273443"/>
    </source>
</evidence>
<evidence type="ECO:0000313" key="20">
    <source>
        <dbReference type="Proteomes" id="UP000269431"/>
    </source>
</evidence>
<dbReference type="Proteomes" id="UP000033085">
    <property type="component" value="Chromosome"/>
</dbReference>
<evidence type="ECO:0000313" key="3">
    <source>
        <dbReference type="EMBL" id="AKA72869.1"/>
    </source>
</evidence>
<evidence type="ECO:0000313" key="21">
    <source>
        <dbReference type="Proteomes" id="UP000273194"/>
    </source>
</evidence>
<reference evidence="5" key="5">
    <citation type="submission" date="2018-10" db="EMBL/GenBank/DDBJ databases">
        <authorList>
            <person name="McCarthy S."/>
            <person name="Gradnigo J."/>
            <person name="Johnson T."/>
            <person name="Payne S."/>
            <person name="Lipzen A."/>
            <person name="Schackwitz W."/>
            <person name="Martin J."/>
            <person name="Moriyama E."/>
            <person name="Blum P."/>
        </authorList>
    </citation>
    <scope>NUCLEOTIDE SEQUENCE</scope>
    <source>
        <strain evidence="3">SARC-B</strain>
        <strain evidence="4">SARC-C</strain>
        <strain evidence="5">SULA</strain>
    </source>
</reference>
<evidence type="ECO:0000313" key="4">
    <source>
        <dbReference type="EMBL" id="AKA75567.1"/>
    </source>
</evidence>
<dbReference type="RefSeq" id="WP_009988570.1">
    <property type="nucleotide sequence ID" value="NZ_CP011055.2"/>
</dbReference>
<dbReference type="Proteomes" id="UP000594632">
    <property type="component" value="Chromosome"/>
</dbReference>
<dbReference type="NCBIfam" id="NF041074">
    <property type="entry name" value="quin_ox_SoxA"/>
    <property type="match status" value="1"/>
</dbReference>
<dbReference type="Proteomes" id="UP000282269">
    <property type="component" value="Chromosome"/>
</dbReference>
<dbReference type="Proteomes" id="UP000267993">
    <property type="component" value="Chromosome"/>
</dbReference>
<accession>A0A0E3GW11</accession>
<reference evidence="14" key="3">
    <citation type="submission" date="2016-04" db="EMBL/GenBank/DDBJ databases">
        <authorList>
            <person name="Evans L.H."/>
            <person name="Alamgir A."/>
            <person name="Owens N."/>
            <person name="Weber N.D."/>
            <person name="Virtaneva K."/>
            <person name="Barbian K."/>
            <person name="Babar A."/>
            <person name="Rosenke K."/>
        </authorList>
    </citation>
    <scope>NUCLEOTIDE SEQUENCE</scope>
    <source>
        <strain evidence="14">P1</strain>
    </source>
</reference>
<evidence type="ECO:0000313" key="12">
    <source>
        <dbReference type="EMBL" id="AZF83064.1"/>
    </source>
</evidence>
<dbReference type="EMBL" id="CP011057">
    <property type="protein sequence ID" value="AKA78261.1"/>
    <property type="molecule type" value="Genomic_DNA"/>
</dbReference>
<dbReference type="CDD" id="cd13842">
    <property type="entry name" value="CuRO_HCO_II_like"/>
    <property type="match status" value="1"/>
</dbReference>
<dbReference type="EMBL" id="CP033241">
    <property type="protein sequence ID" value="AZF83064.1"/>
    <property type="molecule type" value="Genomic_DNA"/>
</dbReference>
<keyword evidence="1" id="KW-1133">Transmembrane helix</keyword>
<dbReference type="GO" id="GO:0004129">
    <property type="term" value="F:cytochrome-c oxidase activity"/>
    <property type="evidence" value="ECO:0007669"/>
    <property type="project" value="InterPro"/>
</dbReference>
<evidence type="ECO:0000313" key="10">
    <source>
        <dbReference type="EMBL" id="AZF77850.1"/>
    </source>
</evidence>
<dbReference type="KEGG" id="ssol:SULB_0461"/>
<dbReference type="SUPFAM" id="SSF49503">
    <property type="entry name" value="Cupredoxins"/>
    <property type="match status" value="1"/>
</dbReference>
<evidence type="ECO:0000313" key="7">
    <source>
        <dbReference type="EMBL" id="AZF70000.1"/>
    </source>
</evidence>
<dbReference type="Proteomes" id="UP000076770">
    <property type="component" value="Chromosome i"/>
</dbReference>
<name>A0A0E3GW11_SACSO</name>
<feature type="domain" description="Cytochrome oxidase subunit II copper A binding" evidence="2">
    <location>
        <begin position="74"/>
        <end position="169"/>
    </location>
</feature>
<reference evidence="15 16" key="1">
    <citation type="journal article" date="2015" name="Genome Announc.">
        <title>Complete Genome Sequence of Sulfolobus solfataricus Strain 98/2 and Evolved Derivatives.</title>
        <authorList>
            <person name="McCarthy S."/>
            <person name="Gradnigo J."/>
            <person name="Johnson T."/>
            <person name="Payne S."/>
            <person name="Lipzen A."/>
            <person name="Martin J."/>
            <person name="Schackwitz W."/>
            <person name="Moriyama E."/>
            <person name="Blum P."/>
        </authorList>
    </citation>
    <scope>NUCLEOTIDE SEQUENCE [LARGE SCALE GENOMIC DNA]</scope>
    <source>
        <strain evidence="15">98/2 SULC</strain>
        <strain evidence="3">SARC-B</strain>
        <strain evidence="4">SARC-C</strain>
        <strain evidence="5 17">SULA</strain>
        <strain evidence="16">SULB</strain>
    </source>
</reference>
<dbReference type="Proteomes" id="UP000033057">
    <property type="component" value="Chromosome"/>
</dbReference>
<sequence>MDIKEHAEEVWFIIMLILVATFFSWNVYYILTGKSFSLRYGLPEFSGLPPQAQEIVKYFEAHPPPSGEYSEVINGTLVVNLTAVQYRWIPNVIIANVSEPVVLIINSPQVDTGFYLRLPNGLINVNNVPGITSYVYFVTPNQPGNYTWYNAEYDGYSSSYMTGTLEVVS</sequence>
<dbReference type="GeneID" id="1452695"/>
<organism evidence="5 17">
    <name type="scientific">Saccharolobus solfataricus</name>
    <name type="common">Sulfolobus solfataricus</name>
    <dbReference type="NCBI Taxonomy" id="2287"/>
    <lineage>
        <taxon>Archaea</taxon>
        <taxon>Thermoproteota</taxon>
        <taxon>Thermoprotei</taxon>
        <taxon>Sulfolobales</taxon>
        <taxon>Sulfolobaceae</taxon>
        <taxon>Saccharolobus</taxon>
    </lineage>
</organism>
<evidence type="ECO:0000313" key="16">
    <source>
        <dbReference type="Proteomes" id="UP000033085"/>
    </source>
</evidence>
<dbReference type="EMBL" id="LT549890">
    <property type="protein sequence ID" value="SAI86335.1"/>
    <property type="molecule type" value="Genomic_DNA"/>
</dbReference>
<dbReference type="Proteomes" id="UP000273194">
    <property type="component" value="Chromosome"/>
</dbReference>
<evidence type="ECO:0000313" key="23">
    <source>
        <dbReference type="Proteomes" id="UP000275843"/>
    </source>
</evidence>
<dbReference type="KEGG" id="ssoa:SULA_0459"/>
<reference evidence="18" key="2">
    <citation type="submission" date="2016-04" db="EMBL/GenBank/DDBJ databases">
        <authorList>
            <person name="Shah S.A."/>
            <person name="Garrett R.A."/>
        </authorList>
    </citation>
    <scope>NUCLEOTIDE SEQUENCE [LARGE SCALE GENOMIC DNA]</scope>
    <source>
        <strain evidence="18">ATCC 35091 / DSM 1616 / JCM 8930 / NBRC 15331 / P1</strain>
    </source>
</reference>
<dbReference type="PROSITE" id="PS50857">
    <property type="entry name" value="COX2_CUA"/>
    <property type="match status" value="1"/>
</dbReference>
<dbReference type="InterPro" id="IPR053624">
    <property type="entry name" value="Cytochrome_c_oxidase_su2-like"/>
</dbReference>
<dbReference type="OMA" id="ELAWFIV"/>
<dbReference type="GO" id="GO:0016020">
    <property type="term" value="C:membrane"/>
    <property type="evidence" value="ECO:0007669"/>
    <property type="project" value="InterPro"/>
</dbReference>
<evidence type="ECO:0000313" key="18">
    <source>
        <dbReference type="Proteomes" id="UP000076770"/>
    </source>
</evidence>
<dbReference type="Proteomes" id="UP000273443">
    <property type="component" value="Chromosome"/>
</dbReference>
<dbReference type="EMBL" id="CP033237">
    <property type="protein sequence ID" value="AZF72620.1"/>
    <property type="molecule type" value="Genomic_DNA"/>
</dbReference>
<dbReference type="AlphaFoldDB" id="A0A0E3GW11"/>
<dbReference type="GeneID" id="44128386"/>
<dbReference type="EMBL" id="CP033239">
    <property type="protein sequence ID" value="AZF77850.1"/>
    <property type="molecule type" value="Genomic_DNA"/>
</dbReference>
<evidence type="ECO:0000313" key="5">
    <source>
        <dbReference type="EMBL" id="AKA78261.1"/>
    </source>
</evidence>
<dbReference type="InterPro" id="IPR008972">
    <property type="entry name" value="Cupredoxin"/>
</dbReference>
<dbReference type="EMBL" id="CP033240">
    <property type="protein sequence ID" value="AZF80457.1"/>
    <property type="molecule type" value="Genomic_DNA"/>
</dbReference>
<dbReference type="OrthoDB" id="35588at2157"/>
<feature type="transmembrane region" description="Helical" evidence="1">
    <location>
        <begin position="12"/>
        <end position="31"/>
    </location>
</feature>
<dbReference type="KEGG" id="ssof:SULC_0459"/>
<dbReference type="Gene3D" id="2.60.40.420">
    <property type="entry name" value="Cupredoxins - blue copper proteins"/>
    <property type="match status" value="1"/>
</dbReference>
<evidence type="ECO:0000313" key="9">
    <source>
        <dbReference type="EMBL" id="AZF75241.1"/>
    </source>
</evidence>
<evidence type="ECO:0000313" key="15">
    <source>
        <dbReference type="Proteomes" id="UP000033057"/>
    </source>
</evidence>
<dbReference type="EMBL" id="CP033235">
    <property type="protein sequence ID" value="AZF67380.1"/>
    <property type="molecule type" value="Genomic_DNA"/>
</dbReference>
<dbReference type="GO" id="GO:0005507">
    <property type="term" value="F:copper ion binding"/>
    <property type="evidence" value="ECO:0007669"/>
    <property type="project" value="InterPro"/>
</dbReference>
<evidence type="ECO:0000313" key="6">
    <source>
        <dbReference type="EMBL" id="AZF67380.1"/>
    </source>
</evidence>
<keyword evidence="1" id="KW-0472">Membrane</keyword>
<evidence type="ECO:0000313" key="14">
    <source>
        <dbReference type="EMBL" id="SAI86335.1"/>
    </source>
</evidence>
<evidence type="ECO:0000313" key="8">
    <source>
        <dbReference type="EMBL" id="AZF72620.1"/>
    </source>
</evidence>
<reference evidence="19 20" key="4">
    <citation type="journal article" date="2018" name="Proc. Natl. Acad. Sci. U.S.A.">
        <title>Nonmutational mechanism of inheritance in the Archaeon Sulfolobus solfataricus.</title>
        <authorList>
            <person name="Payne S."/>
            <person name="McCarthy S."/>
            <person name="Johnson T."/>
            <person name="North E."/>
            <person name="Blum P."/>
        </authorList>
    </citation>
    <scope>NUCLEOTIDE SEQUENCE [LARGE SCALE GENOMIC DNA]</scope>
    <source>
        <strain evidence="7 19">SARC-H</strain>
        <strain evidence="8 23">SARC-I</strain>
        <strain evidence="10 24">SARC-N</strain>
        <strain evidence="11 25">SARC-O</strain>
        <strain evidence="12 20">SUL120</strain>
        <strain evidence="6 21">SULG</strain>
        <strain evidence="9 22">SULM</strain>
    </source>
</reference>
<dbReference type="PATRIC" id="fig|2287.6.peg.476"/>
<evidence type="ECO:0000313" key="13">
    <source>
        <dbReference type="EMBL" id="QPG49866.1"/>
    </source>
</evidence>
<evidence type="ECO:0000313" key="17">
    <source>
        <dbReference type="Proteomes" id="UP000033106"/>
    </source>
</evidence>
<dbReference type="Proteomes" id="UP000275843">
    <property type="component" value="Chromosome"/>
</dbReference>
<protein>
    <submittedName>
        <fullName evidence="5">Cytochrome c oxidase subunit II</fullName>
    </submittedName>
    <submittedName>
        <fullName evidence="14">Quinol oxidase subunit 2</fullName>
    </submittedName>
</protein>
<dbReference type="EMBL" id="CP011056">
    <property type="protein sequence ID" value="AKA75567.1"/>
    <property type="molecule type" value="Genomic_DNA"/>
</dbReference>
<dbReference type="Proteomes" id="UP000278715">
    <property type="component" value="Chromosome"/>
</dbReference>
<dbReference type="EMBL" id="CP050869">
    <property type="protein sequence ID" value="QPG49866.1"/>
    <property type="molecule type" value="Genomic_DNA"/>
</dbReference>
<dbReference type="EMBL" id="CP011055">
    <property type="protein sequence ID" value="AKA72869.1"/>
    <property type="molecule type" value="Genomic_DNA"/>
</dbReference>